<sequence>MKNKTPISKKTTAHDLFSDHELSRFLLKLANQYNDKVFGNIKLSASLRDLAGRLKNDKNHNLLEENSKKNIDYSYEYYVGSREKISDVTVDWVINIIKNNKATKKYLVDIGHFRFGIPEASLKKLNIEGVRNVILNSCSHEMSIKTIENAASSSGKTRKT</sequence>
<dbReference type="RefSeq" id="WP_194257457.1">
    <property type="nucleotide sequence ID" value="NZ_JABCQN010000001.1"/>
</dbReference>
<gene>
    <name evidence="1" type="ORF">HKD32_02555</name>
</gene>
<organism evidence="1 2">
    <name type="scientific">Gluconobacter japonicus</name>
    <dbReference type="NCBI Taxonomy" id="376620"/>
    <lineage>
        <taxon>Bacteria</taxon>
        <taxon>Pseudomonadati</taxon>
        <taxon>Pseudomonadota</taxon>
        <taxon>Alphaproteobacteria</taxon>
        <taxon>Acetobacterales</taxon>
        <taxon>Acetobacteraceae</taxon>
        <taxon>Gluconobacter</taxon>
    </lineage>
</organism>
<accession>A0A9Q2FI15</accession>
<comment type="caution">
    <text evidence="1">The sequence shown here is derived from an EMBL/GenBank/DDBJ whole genome shotgun (WGS) entry which is preliminary data.</text>
</comment>
<protein>
    <submittedName>
        <fullName evidence="1">Uncharacterized protein</fullName>
    </submittedName>
</protein>
<proteinExistence type="predicted"/>
<reference evidence="1" key="1">
    <citation type="submission" date="2020-04" db="EMBL/GenBank/DDBJ databases">
        <authorList>
            <person name="Sombolestani A."/>
        </authorList>
    </citation>
    <scope>NUCLEOTIDE SEQUENCE</scope>
    <source>
        <strain evidence="1">R71697</strain>
    </source>
</reference>
<evidence type="ECO:0000313" key="1">
    <source>
        <dbReference type="EMBL" id="MBF0869742.1"/>
    </source>
</evidence>
<dbReference type="AlphaFoldDB" id="A0A9Q2FI15"/>
<dbReference type="GeneID" id="81473562"/>
<dbReference type="Proteomes" id="UP000661006">
    <property type="component" value="Unassembled WGS sequence"/>
</dbReference>
<dbReference type="EMBL" id="JABCQN010000001">
    <property type="protein sequence ID" value="MBF0869742.1"/>
    <property type="molecule type" value="Genomic_DNA"/>
</dbReference>
<evidence type="ECO:0000313" key="2">
    <source>
        <dbReference type="Proteomes" id="UP000661006"/>
    </source>
</evidence>
<name>A0A9Q2FI15_GLUJA</name>
<reference evidence="1" key="2">
    <citation type="submission" date="2020-11" db="EMBL/GenBank/DDBJ databases">
        <title>Description of novel Gluconobacter species.</title>
        <authorList>
            <person name="Cleenwerck I."/>
            <person name="Cnockaert M."/>
            <person name="Borremans W."/>
            <person name="Wieme A.D."/>
            <person name="De Vuyst L."/>
            <person name="Vandamme P."/>
        </authorList>
    </citation>
    <scope>NUCLEOTIDE SEQUENCE</scope>
    <source>
        <strain evidence="1">R71697</strain>
    </source>
</reference>